<dbReference type="EMBL" id="LRPC01000005">
    <property type="protein sequence ID" value="KYG76837.1"/>
    <property type="molecule type" value="Genomic_DNA"/>
</dbReference>
<dbReference type="RefSeq" id="WP_068218820.1">
    <property type="nucleotide sequence ID" value="NZ_CP139724.1"/>
</dbReference>
<organism evidence="4 5">
    <name type="scientific">Roseivirga spongicola</name>
    <dbReference type="NCBI Taxonomy" id="333140"/>
    <lineage>
        <taxon>Bacteria</taxon>
        <taxon>Pseudomonadati</taxon>
        <taxon>Bacteroidota</taxon>
        <taxon>Cytophagia</taxon>
        <taxon>Cytophagales</taxon>
        <taxon>Roseivirgaceae</taxon>
        <taxon>Roseivirga</taxon>
    </lineage>
</organism>
<dbReference type="InterPro" id="IPR051128">
    <property type="entry name" value="EgtD_Methyltrsf_superfamily"/>
</dbReference>
<reference evidence="4 5" key="1">
    <citation type="submission" date="2016-01" db="EMBL/GenBank/DDBJ databases">
        <title>Genome sequencing of Roseivirga spongicola UST030701-084.</title>
        <authorList>
            <person name="Selvaratnam C."/>
            <person name="Thevarajoo S."/>
            <person name="Goh K.M."/>
            <person name="Ee R."/>
            <person name="Chan K.-G."/>
            <person name="Chong C.S."/>
        </authorList>
    </citation>
    <scope>NUCLEOTIDE SEQUENCE [LARGE SCALE GENOMIC DNA]</scope>
    <source>
        <strain evidence="4 5">UST030701-084</strain>
    </source>
</reference>
<dbReference type="Pfam" id="PF10017">
    <property type="entry name" value="Methyltransf_33"/>
    <property type="match status" value="1"/>
</dbReference>
<keyword evidence="1 4" id="KW-0489">Methyltransferase</keyword>
<dbReference type="InterPro" id="IPR029063">
    <property type="entry name" value="SAM-dependent_MTases_sf"/>
</dbReference>
<dbReference type="Proteomes" id="UP000075606">
    <property type="component" value="Unassembled WGS sequence"/>
</dbReference>
<comment type="caution">
    <text evidence="4">The sequence shown here is derived from an EMBL/GenBank/DDBJ whole genome shotgun (WGS) entry which is preliminary data.</text>
</comment>
<name>A0A150XDN5_9BACT</name>
<dbReference type="GO" id="GO:0032259">
    <property type="term" value="P:methylation"/>
    <property type="evidence" value="ECO:0007669"/>
    <property type="project" value="UniProtKB-KW"/>
</dbReference>
<evidence type="ECO:0000256" key="1">
    <source>
        <dbReference type="ARBA" id="ARBA00022603"/>
    </source>
</evidence>
<evidence type="ECO:0000259" key="3">
    <source>
        <dbReference type="Pfam" id="PF10017"/>
    </source>
</evidence>
<keyword evidence="5" id="KW-1185">Reference proteome</keyword>
<dbReference type="InterPro" id="IPR017804">
    <property type="entry name" value="MeTrfase_EgtD-like"/>
</dbReference>
<dbReference type="NCBIfam" id="TIGR03438">
    <property type="entry name" value="egtD_ergothio"/>
    <property type="match status" value="1"/>
</dbReference>
<evidence type="ECO:0000256" key="2">
    <source>
        <dbReference type="ARBA" id="ARBA00022679"/>
    </source>
</evidence>
<dbReference type="Gene3D" id="3.40.50.150">
    <property type="entry name" value="Vaccinia Virus protein VP39"/>
    <property type="match status" value="1"/>
</dbReference>
<dbReference type="AlphaFoldDB" id="A0A150XDN5"/>
<dbReference type="PIRSF" id="PIRSF018005">
    <property type="entry name" value="UCP018005"/>
    <property type="match status" value="1"/>
</dbReference>
<accession>A0A150XDN5</accession>
<proteinExistence type="predicted"/>
<dbReference type="InterPro" id="IPR035094">
    <property type="entry name" value="EgtD"/>
</dbReference>
<dbReference type="PANTHER" id="PTHR43397">
    <property type="entry name" value="ERGOTHIONEINE BIOSYNTHESIS PROTEIN 1"/>
    <property type="match status" value="1"/>
</dbReference>
<protein>
    <submittedName>
        <fullName evidence="4">Dimethylhistidine N-methyltransferase</fullName>
    </submittedName>
</protein>
<keyword evidence="2 4" id="KW-0808">Transferase</keyword>
<dbReference type="PANTHER" id="PTHR43397:SF1">
    <property type="entry name" value="ERGOTHIONEINE BIOSYNTHESIS PROTEIN 1"/>
    <property type="match status" value="1"/>
</dbReference>
<sequence length="321" mass="36807">MEHTIEVNKTFAKDVVNALNQTPKQLPSMYFYNAEGDRLFQKIMALDEYYLTRAEMEIVKSHRAEILKSFLGGDANFRLVELGAGDGTKTKVLLEHFVNEGTDFVYSPIDISQSVLNQLEEGVLKAVPNLKIDCIQGDYFKALSELNSNHLQKEVLLFLGSTIGNFGLEAGKNFLKELSNNLSSGDMLFIGFDLMKDPRVVLAAYDDREGVTRDFNLNLLKRINDELDADFDVDKFQHYPTYNPITGETKSYLVSREAQQVHFKAIDYTLELKQWEAIHTEVSQKYSFQMIEEFAQYAGFKIVRHFTDSKELFVDSLWEKV</sequence>
<dbReference type="STRING" id="333140.AWW68_19270"/>
<dbReference type="OrthoDB" id="5289726at2"/>
<dbReference type="InterPro" id="IPR019257">
    <property type="entry name" value="MeTrfase_dom"/>
</dbReference>
<evidence type="ECO:0000313" key="4">
    <source>
        <dbReference type="EMBL" id="KYG76837.1"/>
    </source>
</evidence>
<feature type="domain" description="Histidine-specific methyltransferase SAM-dependent" evidence="3">
    <location>
        <begin position="11"/>
        <end position="319"/>
    </location>
</feature>
<dbReference type="SUPFAM" id="SSF53335">
    <property type="entry name" value="S-adenosyl-L-methionine-dependent methyltransferases"/>
    <property type="match status" value="1"/>
</dbReference>
<gene>
    <name evidence="4" type="ORF">AWW68_19270</name>
</gene>
<evidence type="ECO:0000313" key="5">
    <source>
        <dbReference type="Proteomes" id="UP000075606"/>
    </source>
</evidence>
<dbReference type="GO" id="GO:0008168">
    <property type="term" value="F:methyltransferase activity"/>
    <property type="evidence" value="ECO:0007669"/>
    <property type="project" value="UniProtKB-KW"/>
</dbReference>